<dbReference type="EMBL" id="JBHLYR010000063">
    <property type="protein sequence ID" value="MFB9994691.1"/>
    <property type="molecule type" value="Genomic_DNA"/>
</dbReference>
<feature type="domain" description="Cyclic nucleotide-binding" evidence="3">
    <location>
        <begin position="31"/>
        <end position="149"/>
    </location>
</feature>
<keyword evidence="5" id="KW-1185">Reference proteome</keyword>
<dbReference type="InterPro" id="IPR023753">
    <property type="entry name" value="FAD/NAD-binding_dom"/>
</dbReference>
<dbReference type="InterPro" id="IPR036188">
    <property type="entry name" value="FAD/NAD-bd_sf"/>
</dbReference>
<dbReference type="PRINTS" id="PR00469">
    <property type="entry name" value="PNDRDTASEII"/>
</dbReference>
<dbReference type="InterPro" id="IPR050097">
    <property type="entry name" value="Ferredoxin-NADP_redctase_2"/>
</dbReference>
<organism evidence="4 5">
    <name type="scientific">Deinococcus oregonensis</name>
    <dbReference type="NCBI Taxonomy" id="1805970"/>
    <lineage>
        <taxon>Bacteria</taxon>
        <taxon>Thermotogati</taxon>
        <taxon>Deinococcota</taxon>
        <taxon>Deinococci</taxon>
        <taxon>Deinococcales</taxon>
        <taxon>Deinococcaceae</taxon>
        <taxon>Deinococcus</taxon>
    </lineage>
</organism>
<keyword evidence="2" id="KW-0560">Oxidoreductase</keyword>
<comment type="caution">
    <text evidence="4">The sequence shown here is derived from an EMBL/GenBank/DDBJ whole genome shotgun (WGS) entry which is preliminary data.</text>
</comment>
<reference evidence="4 5" key="1">
    <citation type="submission" date="2024-09" db="EMBL/GenBank/DDBJ databases">
        <authorList>
            <person name="Sun Q."/>
            <person name="Mori K."/>
        </authorList>
    </citation>
    <scope>NUCLEOTIDE SEQUENCE [LARGE SCALE GENOMIC DNA]</scope>
    <source>
        <strain evidence="4 5">JCM 13503</strain>
    </source>
</reference>
<protein>
    <submittedName>
        <fullName evidence="4">FAD-dependent oxidoreductase</fullName>
    </submittedName>
</protein>
<dbReference type="Pfam" id="PF07992">
    <property type="entry name" value="Pyr_redox_2"/>
    <property type="match status" value="1"/>
</dbReference>
<dbReference type="PRINTS" id="PR00368">
    <property type="entry name" value="FADPNR"/>
</dbReference>
<dbReference type="Proteomes" id="UP001589733">
    <property type="component" value="Unassembled WGS sequence"/>
</dbReference>
<proteinExistence type="predicted"/>
<dbReference type="SMART" id="SM00100">
    <property type="entry name" value="cNMP"/>
    <property type="match status" value="1"/>
</dbReference>
<dbReference type="InterPro" id="IPR000595">
    <property type="entry name" value="cNMP-bd_dom"/>
</dbReference>
<keyword evidence="1" id="KW-0285">Flavoprotein</keyword>
<evidence type="ECO:0000256" key="2">
    <source>
        <dbReference type="ARBA" id="ARBA00023002"/>
    </source>
</evidence>
<dbReference type="InterPro" id="IPR014710">
    <property type="entry name" value="RmlC-like_jellyroll"/>
</dbReference>
<dbReference type="Pfam" id="PF00027">
    <property type="entry name" value="cNMP_binding"/>
    <property type="match status" value="1"/>
</dbReference>
<dbReference type="SUPFAM" id="SSF51905">
    <property type="entry name" value="FAD/NAD(P)-binding domain"/>
    <property type="match status" value="1"/>
</dbReference>
<dbReference type="SUPFAM" id="SSF51206">
    <property type="entry name" value="cAMP-binding domain-like"/>
    <property type="match status" value="1"/>
</dbReference>
<name>A0ABV6B726_9DEIO</name>
<dbReference type="PROSITE" id="PS50042">
    <property type="entry name" value="CNMP_BINDING_3"/>
    <property type="match status" value="1"/>
</dbReference>
<dbReference type="RefSeq" id="WP_380015882.1">
    <property type="nucleotide sequence ID" value="NZ_JBHLYR010000063.1"/>
</dbReference>
<accession>A0ABV6B726</accession>
<dbReference type="PANTHER" id="PTHR48105">
    <property type="entry name" value="THIOREDOXIN REDUCTASE 1-RELATED-RELATED"/>
    <property type="match status" value="1"/>
</dbReference>
<evidence type="ECO:0000259" key="3">
    <source>
        <dbReference type="PROSITE" id="PS50042"/>
    </source>
</evidence>
<evidence type="ECO:0000313" key="5">
    <source>
        <dbReference type="Proteomes" id="UP001589733"/>
    </source>
</evidence>
<sequence>MHRRRQPVIPICLPTKDFKLITSEDLRQLPFFADLDPAGREELALVAADVCLNAGDWLIQEGDTAAFFVLLEGRLEVRKETAGAEHVINTYLPGEAFGEVPLLLGSGAVASLRAQQNSRVMRLEATDFHALMARSDAVASRVLRNMTRRVGDLQRLAVETPQTVTLLIGSRAEPDCSGLRDFLARNQVAFRWLDPEEPALAALIPLEVTHLPQPVVVLPGGAVLTRPSLRELAAQVGLQVHPQRSEYDVVILGGGPAGLAAAVYGASEGLCTLLVEKHAPGGQAGTSSRIENYLGFPTGLSGDDLSARALRQARRFGAEVVTTREAVAVTPSGTPGKGCHVVTLDGNGEDGGERLEARTVIVSTGVEWRPLPLAGARALSGRGVWYGAARTEAPGTRGKDVYLIGGGNSAGQAAMHFSGYAERVSLLIRGPSLEASMSQYLIAQLSGKANVRVCLNCEVVALHGDTHLTGLTVRHNTPHAQEEQIETDALFVFIGADARTDWLPGALARDERGYVLTGTAVPAGDWPLKRDPLLLETSVPGIFAAGDVRHESIKRVASGVGEGSMAVALVHHYLGLQQQG</sequence>
<dbReference type="InterPro" id="IPR018490">
    <property type="entry name" value="cNMP-bd_dom_sf"/>
</dbReference>
<dbReference type="Gene3D" id="2.60.120.10">
    <property type="entry name" value="Jelly Rolls"/>
    <property type="match status" value="1"/>
</dbReference>
<dbReference type="Gene3D" id="3.50.50.60">
    <property type="entry name" value="FAD/NAD(P)-binding domain"/>
    <property type="match status" value="2"/>
</dbReference>
<dbReference type="CDD" id="cd00038">
    <property type="entry name" value="CAP_ED"/>
    <property type="match status" value="1"/>
</dbReference>
<gene>
    <name evidence="4" type="ORF">ACFFLM_22270</name>
</gene>
<evidence type="ECO:0000313" key="4">
    <source>
        <dbReference type="EMBL" id="MFB9994691.1"/>
    </source>
</evidence>
<evidence type="ECO:0000256" key="1">
    <source>
        <dbReference type="ARBA" id="ARBA00022630"/>
    </source>
</evidence>